<evidence type="ECO:0000313" key="1">
    <source>
        <dbReference type="EMBL" id="AEB41914.1"/>
    </source>
</evidence>
<keyword evidence="2" id="KW-1185">Reference proteome</keyword>
<dbReference type="Proteomes" id="UP000008305">
    <property type="component" value="Chromosome"/>
</dbReference>
<dbReference type="EMBL" id="CP002608">
    <property type="protein sequence ID" value="AEB41914.1"/>
    <property type="molecule type" value="Genomic_DNA"/>
</dbReference>
<reference evidence="1 2" key="1">
    <citation type="journal article" date="2011" name="J. Bacteriol.">
        <title>Genome sequence of the obligate intracellular animal pathogen Chlamydia pecorum E58.</title>
        <authorList>
            <person name="Mojica S."/>
            <person name="Huot Creasy H."/>
            <person name="Daugherty S."/>
            <person name="Read T.D."/>
            <person name="Kim T."/>
            <person name="Kaltenboeck B."/>
            <person name="Bavoil P."/>
            <person name="Myers G.S."/>
        </authorList>
    </citation>
    <scope>NUCLEOTIDE SEQUENCE [LARGE SCALE GENOMIC DNA]</scope>
    <source>
        <strain evidence="1 2">E58</strain>
    </source>
</reference>
<protein>
    <submittedName>
        <fullName evidence="1">Uncharacterized protein</fullName>
    </submittedName>
</protein>
<dbReference type="KEGG" id="cpm:G5S_0995"/>
<accession>A0AA34RDW8</accession>
<name>A0AA34RDW8_CHLPE</name>
<organism evidence="1 2">
    <name type="scientific">Chlamydia pecorum (strain ATCC VR-628 / DSM 29919 / E58)</name>
    <name type="common">Chlamydophila pecorum</name>
    <dbReference type="NCBI Taxonomy" id="331635"/>
    <lineage>
        <taxon>Bacteria</taxon>
        <taxon>Pseudomonadati</taxon>
        <taxon>Chlamydiota</taxon>
        <taxon>Chlamydiia</taxon>
        <taxon>Chlamydiales</taxon>
        <taxon>Chlamydiaceae</taxon>
        <taxon>Chlamydia/Chlamydophila group</taxon>
        <taxon>Chlamydia</taxon>
    </lineage>
</organism>
<gene>
    <name evidence="1" type="ordered locus">G5S_0995</name>
</gene>
<proteinExistence type="predicted"/>
<sequence length="31" mass="3823">MQYTKKHKKRMLEKTSNILLLRKLYSLATRE</sequence>
<dbReference type="AlphaFoldDB" id="A0AA34RDW8"/>
<evidence type="ECO:0000313" key="2">
    <source>
        <dbReference type="Proteomes" id="UP000008305"/>
    </source>
</evidence>